<dbReference type="Proteomes" id="UP001157160">
    <property type="component" value="Unassembled WGS sequence"/>
</dbReference>
<sequence>MRTPFRSLNARVLGPDGWQLTFFQELEPLESRTQREGFTTDDRRPR</sequence>
<dbReference type="RefSeq" id="WP_284232242.1">
    <property type="nucleotide sequence ID" value="NZ_BSUL01000001.1"/>
</dbReference>
<organism evidence="1 2">
    <name type="scientific">Arenivirga flava</name>
    <dbReference type="NCBI Taxonomy" id="1930060"/>
    <lineage>
        <taxon>Bacteria</taxon>
        <taxon>Bacillati</taxon>
        <taxon>Actinomycetota</taxon>
        <taxon>Actinomycetes</taxon>
        <taxon>Micrococcales</taxon>
        <taxon>Microbacteriaceae</taxon>
        <taxon>Arenivirga</taxon>
    </lineage>
</organism>
<reference evidence="1 2" key="1">
    <citation type="journal article" date="2014" name="Int. J. Syst. Evol. Microbiol.">
        <title>Complete genome sequence of Corynebacterium casei LMG S-19264T (=DSM 44701T), isolated from a smear-ripened cheese.</title>
        <authorList>
            <consortium name="US DOE Joint Genome Institute (JGI-PGF)"/>
            <person name="Walter F."/>
            <person name="Albersmeier A."/>
            <person name="Kalinowski J."/>
            <person name="Ruckert C."/>
        </authorList>
    </citation>
    <scope>NUCLEOTIDE SEQUENCE [LARGE SCALE GENOMIC DNA]</scope>
    <source>
        <strain evidence="1 2">NBRC 112289</strain>
    </source>
</reference>
<dbReference type="EMBL" id="BSUL01000001">
    <property type="protein sequence ID" value="GMA28757.1"/>
    <property type="molecule type" value="Genomic_DNA"/>
</dbReference>
<protein>
    <submittedName>
        <fullName evidence="1">Uncharacterized protein</fullName>
    </submittedName>
</protein>
<comment type="caution">
    <text evidence="1">The sequence shown here is derived from an EMBL/GenBank/DDBJ whole genome shotgun (WGS) entry which is preliminary data.</text>
</comment>
<dbReference type="AlphaFoldDB" id="A0AA37XCR9"/>
<gene>
    <name evidence="1" type="ORF">GCM10025874_20100</name>
</gene>
<keyword evidence="2" id="KW-1185">Reference proteome</keyword>
<accession>A0AA37XCR9</accession>
<name>A0AA37XCR9_9MICO</name>
<evidence type="ECO:0000313" key="2">
    <source>
        <dbReference type="Proteomes" id="UP001157160"/>
    </source>
</evidence>
<proteinExistence type="predicted"/>
<evidence type="ECO:0000313" key="1">
    <source>
        <dbReference type="EMBL" id="GMA28757.1"/>
    </source>
</evidence>